<evidence type="ECO:0000256" key="1">
    <source>
        <dbReference type="SAM" id="MobiDB-lite"/>
    </source>
</evidence>
<reference evidence="3" key="1">
    <citation type="journal article" date="2023" name="bioRxiv">
        <title>Complete genome of the Medicago anthracnose fungus, Colletotrichum destructivum, reveals a mini-chromosome-like region within a core chromosome.</title>
        <authorList>
            <person name="Lapalu N."/>
            <person name="Simon A."/>
            <person name="Lu A."/>
            <person name="Plaumann P.-L."/>
            <person name="Amselem J."/>
            <person name="Pigne S."/>
            <person name="Auger A."/>
            <person name="Koch C."/>
            <person name="Dallery J.-F."/>
            <person name="O'Connell R.J."/>
        </authorList>
    </citation>
    <scope>NUCLEOTIDE SEQUENCE [LARGE SCALE GENOMIC DNA]</scope>
    <source>
        <strain evidence="3">CBS 520.97</strain>
    </source>
</reference>
<feature type="compositionally biased region" description="Polar residues" evidence="1">
    <location>
        <begin position="1"/>
        <end position="10"/>
    </location>
</feature>
<protein>
    <submittedName>
        <fullName evidence="2">Uncharacterized protein</fullName>
    </submittedName>
</protein>
<dbReference type="EMBL" id="CP137313">
    <property type="protein sequence ID" value="WQF88585.1"/>
    <property type="molecule type" value="Genomic_DNA"/>
</dbReference>
<dbReference type="KEGG" id="cdet:87950099"/>
<sequence length="59" mass="6315">MASSVDPSTTGRKDLELTGLPGLQAHVSSSQQRLRGGSNALMVGGHRQRYVYLATCNQL</sequence>
<dbReference type="GeneID" id="87950099"/>
<dbReference type="Proteomes" id="UP001322277">
    <property type="component" value="Chromosome 9"/>
</dbReference>
<feature type="region of interest" description="Disordered" evidence="1">
    <location>
        <begin position="1"/>
        <end position="38"/>
    </location>
</feature>
<keyword evidence="3" id="KW-1185">Reference proteome</keyword>
<accession>A0AAX4IZG2</accession>
<evidence type="ECO:0000313" key="2">
    <source>
        <dbReference type="EMBL" id="WQF88585.1"/>
    </source>
</evidence>
<dbReference type="AlphaFoldDB" id="A0AAX4IZG2"/>
<dbReference type="RefSeq" id="XP_062785806.1">
    <property type="nucleotide sequence ID" value="XM_062929755.1"/>
</dbReference>
<evidence type="ECO:0000313" key="3">
    <source>
        <dbReference type="Proteomes" id="UP001322277"/>
    </source>
</evidence>
<name>A0AAX4IZG2_9PEZI</name>
<organism evidence="2 3">
    <name type="scientific">Colletotrichum destructivum</name>
    <dbReference type="NCBI Taxonomy" id="34406"/>
    <lineage>
        <taxon>Eukaryota</taxon>
        <taxon>Fungi</taxon>
        <taxon>Dikarya</taxon>
        <taxon>Ascomycota</taxon>
        <taxon>Pezizomycotina</taxon>
        <taxon>Sordariomycetes</taxon>
        <taxon>Hypocreomycetidae</taxon>
        <taxon>Glomerellales</taxon>
        <taxon>Glomerellaceae</taxon>
        <taxon>Colletotrichum</taxon>
        <taxon>Colletotrichum destructivum species complex</taxon>
    </lineage>
</organism>
<gene>
    <name evidence="2" type="ORF">CDEST_13599</name>
</gene>
<proteinExistence type="predicted"/>